<evidence type="ECO:0000313" key="2">
    <source>
        <dbReference type="Proteomes" id="UP000033099"/>
    </source>
</evidence>
<dbReference type="AlphaFoldDB" id="A0AAU8TJJ2"/>
<evidence type="ECO:0000313" key="1">
    <source>
        <dbReference type="EMBL" id="AKA82693.1"/>
    </source>
</evidence>
<dbReference type="RefSeq" id="WP_046069578.1">
    <property type="nucleotide sequence ID" value="NZ_CP011117.2"/>
</dbReference>
<dbReference type="EMBL" id="CP011117">
    <property type="protein sequence ID" value="AKA82693.1"/>
    <property type="molecule type" value="Genomic_DNA"/>
</dbReference>
<accession>A0AAU8TJJ2</accession>
<organism evidence="1 2">
    <name type="scientific">Pseudomonas synxantha</name>
    <dbReference type="NCBI Taxonomy" id="47883"/>
    <lineage>
        <taxon>Bacteria</taxon>
        <taxon>Pseudomonadati</taxon>
        <taxon>Pseudomonadota</taxon>
        <taxon>Gammaproteobacteria</taxon>
        <taxon>Pseudomonadales</taxon>
        <taxon>Pseudomonadaceae</taxon>
        <taxon>Pseudomonas</taxon>
    </lineage>
</organism>
<gene>
    <name evidence="1" type="ORF">VO64_2147</name>
</gene>
<dbReference type="Proteomes" id="UP000033099">
    <property type="component" value="Chromosome"/>
</dbReference>
<proteinExistence type="predicted"/>
<name>A0AAU8TJJ2_9PSED</name>
<sequence>MAKTANAERIEFFPGVSTTVWKRAGGLCSIRKCLKPVFGTDGNLDTENGPHRATTIGEAAHIYSAKENWARGQGGKPPEFIASSENAISTCRNCHRNVDIVDSKYSADSLFEMKRVRETAQDMARHNQVVSFYVSQIGTRELDELIWEAPDRSDEQSIAHAFIRFAESAVQALREIKESICHEMPKPVGMSTLPIVSAMNQVREPDEYALGQGPIGPIQQLHFADLRQTEADQIARTIELAEGWSCGEDNILVVETVRCEVFTRDLITGIASESVKLNVRAGVLKNTDSEKGRQAVLKLEEFEHSSVGFNWELTAVLNQDGHTLESNLKLRRFACPDNTEDDREFEVFAGYARILKEIDAGRLPCARLSRLNSMSRHEEQTPWNEDCLHPLEFALNVVESSERVRDVVAFNDKALMGYRVSLELEALIVYRCSPLSKVLVSDHKNNALLGFFDHRLTEHLIREAIHEVREKARIDLTPRLGVVSKPLVVMQRLERPHTIRAHHKNSITWFRLEPVAEGRRSF</sequence>
<dbReference type="KEGG" id="pfb:VO64_2147"/>
<reference evidence="1 2" key="1">
    <citation type="journal article" date="2015" name="Genome Announc.">
        <title>Complete Genome Sequence of Biocontrol Strain Pseudomonas fluorescens LBUM223.</title>
        <authorList>
            <person name="Roquigny R."/>
            <person name="Arseneault T."/>
            <person name="Gadkar V.J."/>
            <person name="Novinscak A."/>
            <person name="Joly D.L."/>
            <person name="Filion M."/>
        </authorList>
    </citation>
    <scope>NUCLEOTIDE SEQUENCE [LARGE SCALE GENOMIC DNA]</scope>
    <source>
        <strain evidence="1 2">LBUM223</strain>
    </source>
</reference>
<protein>
    <submittedName>
        <fullName evidence="1">Uncharacterized protein</fullName>
    </submittedName>
</protein>